<name>A0A2U2JDK1_9FLAO</name>
<dbReference type="RefSeq" id="WP_109403334.1">
    <property type="nucleotide sequence ID" value="NZ_QFFG01000001.1"/>
</dbReference>
<evidence type="ECO:0000313" key="5">
    <source>
        <dbReference type="Proteomes" id="UP000245670"/>
    </source>
</evidence>
<proteinExistence type="inferred from homology"/>
<comment type="caution">
    <text evidence="4">The sequence shown here is derived from an EMBL/GenBank/DDBJ whole genome shotgun (WGS) entry which is preliminary data.</text>
</comment>
<accession>A0A2U2JDK1</accession>
<dbReference type="InterPro" id="IPR010099">
    <property type="entry name" value="SDR39U1"/>
</dbReference>
<dbReference type="PANTHER" id="PTHR11092:SF0">
    <property type="entry name" value="EPIMERASE FAMILY PROTEIN SDR39U1"/>
    <property type="match status" value="1"/>
</dbReference>
<sequence length="293" mass="32824">MAIVLITGGTGLVGKHLTKLLIKKNHEVRILSRNPSKKNEFKWDISRNYLDEKSLVNIDYIIHLAGAGIAEKKWTDKRKKVIIDSRVESANLLFKKVKELNINLKGYISASGTGFYGTVTSEKIYNEEDTHANDFLGKVCLAWENSAHQFKNLKIPLTILRTGIVLTKQGGALEKMKTPIISPLGSGKQYIPWIHIDDLCNLYLMPIENNLIGVYNAVAPEIHNGISFSKTLAKVFKKPFIPINVPSFLLKLLFGEMANILLKGSRVSSKKIEKNGGYSFRFSILKKALINLT</sequence>
<dbReference type="InterPro" id="IPR001509">
    <property type="entry name" value="Epimerase_deHydtase"/>
</dbReference>
<dbReference type="SUPFAM" id="SSF51735">
    <property type="entry name" value="NAD(P)-binding Rossmann-fold domains"/>
    <property type="match status" value="1"/>
</dbReference>
<dbReference type="InterPro" id="IPR013549">
    <property type="entry name" value="DUF1731"/>
</dbReference>
<dbReference type="EMBL" id="QFFG01000001">
    <property type="protein sequence ID" value="PWG06418.1"/>
    <property type="molecule type" value="Genomic_DNA"/>
</dbReference>
<dbReference type="Proteomes" id="UP000245670">
    <property type="component" value="Unassembled WGS sequence"/>
</dbReference>
<comment type="similarity">
    <text evidence="1">Belongs to the NAD(P)-dependent epimerase/dehydratase family. SDR39U1 subfamily.</text>
</comment>
<gene>
    <name evidence="4" type="ORF">DIS07_00880</name>
</gene>
<dbReference type="PANTHER" id="PTHR11092">
    <property type="entry name" value="SUGAR NUCLEOTIDE EPIMERASE RELATED"/>
    <property type="match status" value="1"/>
</dbReference>
<dbReference type="OrthoDB" id="9801773at2"/>
<feature type="domain" description="NAD-dependent epimerase/dehydratase" evidence="2">
    <location>
        <begin position="4"/>
        <end position="209"/>
    </location>
</feature>
<reference evidence="4 5" key="1">
    <citation type="submission" date="2018-05" db="EMBL/GenBank/DDBJ databases">
        <title>Polaribacter aquimarinus sp. nov., isolated from sediment in a sediment of sea.</title>
        <authorList>
            <person name="Lu D."/>
        </authorList>
    </citation>
    <scope>NUCLEOTIDE SEQUENCE [LARGE SCALE GENOMIC DNA]</scope>
    <source>
        <strain evidence="4 5">ZY113</strain>
    </source>
</reference>
<dbReference type="Pfam" id="PF08338">
    <property type="entry name" value="DUF1731"/>
    <property type="match status" value="1"/>
</dbReference>
<dbReference type="AlphaFoldDB" id="A0A2U2JDK1"/>
<organism evidence="4 5">
    <name type="scientific">Polaribacter aquimarinus</name>
    <dbReference type="NCBI Taxonomy" id="2100726"/>
    <lineage>
        <taxon>Bacteria</taxon>
        <taxon>Pseudomonadati</taxon>
        <taxon>Bacteroidota</taxon>
        <taxon>Flavobacteriia</taxon>
        <taxon>Flavobacteriales</taxon>
        <taxon>Flavobacteriaceae</taxon>
    </lineage>
</organism>
<dbReference type="InterPro" id="IPR036291">
    <property type="entry name" value="NAD(P)-bd_dom_sf"/>
</dbReference>
<evidence type="ECO:0000259" key="3">
    <source>
        <dbReference type="Pfam" id="PF08338"/>
    </source>
</evidence>
<feature type="domain" description="DUF1731" evidence="3">
    <location>
        <begin position="245"/>
        <end position="291"/>
    </location>
</feature>
<keyword evidence="5" id="KW-1185">Reference proteome</keyword>
<dbReference type="Pfam" id="PF01370">
    <property type="entry name" value="Epimerase"/>
    <property type="match status" value="1"/>
</dbReference>
<evidence type="ECO:0000259" key="2">
    <source>
        <dbReference type="Pfam" id="PF01370"/>
    </source>
</evidence>
<evidence type="ECO:0000256" key="1">
    <source>
        <dbReference type="ARBA" id="ARBA00009353"/>
    </source>
</evidence>
<evidence type="ECO:0000313" key="4">
    <source>
        <dbReference type="EMBL" id="PWG06418.1"/>
    </source>
</evidence>
<dbReference type="NCBIfam" id="TIGR01777">
    <property type="entry name" value="yfcH"/>
    <property type="match status" value="1"/>
</dbReference>
<dbReference type="Gene3D" id="3.40.50.720">
    <property type="entry name" value="NAD(P)-binding Rossmann-like Domain"/>
    <property type="match status" value="1"/>
</dbReference>
<protein>
    <submittedName>
        <fullName evidence="4">TIGR01777 family protein</fullName>
    </submittedName>
</protein>